<feature type="region of interest" description="Disordered" evidence="1">
    <location>
        <begin position="419"/>
        <end position="467"/>
    </location>
</feature>
<feature type="compositionally biased region" description="Low complexity" evidence="1">
    <location>
        <begin position="598"/>
        <end position="617"/>
    </location>
</feature>
<feature type="region of interest" description="Disordered" evidence="1">
    <location>
        <begin position="665"/>
        <end position="835"/>
    </location>
</feature>
<feature type="compositionally biased region" description="Basic and acidic residues" evidence="1">
    <location>
        <begin position="519"/>
        <end position="528"/>
    </location>
</feature>
<sequence length="835" mass="88002">MPTFTFTTTTTNYRPSSTRKPRPSSTTSVRDPLNTPTPSSGVSKQSGGMSGGAIAGIVVGFLALLGLTVAAGFMLLKKRRRRLMATGKAPPGDPYGRSTNFPRQRFESPVDDGQQEQDERRPGPMAFLTALFSGVSGSKRSPSPTRAGGGEGGAGDGSAGGAQQSMAAEKSREVALSGGSSMPPSTFASHQVQHYPQHPGSTHLISPPPSTVYYSNTTGSPTTMVAPMPAMLHQAPLPAIPMQQQSLGAGSPLPGIPLQPPPFTPHQHPSSSPYATASQATAYQQQPVYYQPGTGLVSVATPVVPPSSGTTAGLVQPIYQQQQQQHQQQQQLQHPIVQVHHSAPTAPSQRFMPTEPYTPAQQFYMPPQGQIQQKHHHLPPPQQQQQHYDLQASVLPPLHVSQQPAPPVSIALASSATTAVDSMAPPSSSRRSASSSAHASARRQQQKQRPKSKVKEEKKPIYLPADASRPLLSQGLFKIVPDADDEAEQAAAAQAKARASGDDDDDDDNNDDAGQGNTEDNRPSRNDSEELVSVPIPGALELVSSVRGRVEQHQMQRRGVNDGARPREPVIVGSDIVLQPLPSELKRMNSMGAQSPLTSSSTATSTTTTTATTSTAFGTGTGLAVPLTPPAITLSMGRDRSTSVATPSLASAVLAAANAAAASFHGHPGQGSNGSYPNSRASTPYSATTSPLFSHPSRVATLGDALPTMGTEEYLERTDDKEEYNSSVHGEKLSSGSMLLRERPFSPAGSSTSSNGSHHHHHHPGHMGPPSSVPVSPPVSPTSVFNDKQELEGADRRRPAPPSPLSRPLNMAAIAERRGATPPPAINHATKPRMK</sequence>
<feature type="region of interest" description="Disordered" evidence="1">
    <location>
        <begin position="485"/>
        <end position="536"/>
    </location>
</feature>
<feature type="region of interest" description="Disordered" evidence="1">
    <location>
        <begin position="133"/>
        <end position="212"/>
    </location>
</feature>
<feature type="compositionally biased region" description="Acidic residues" evidence="1">
    <location>
        <begin position="502"/>
        <end position="511"/>
    </location>
</feature>
<proteinExistence type="predicted"/>
<feature type="compositionally biased region" description="Polar residues" evidence="1">
    <location>
        <begin position="178"/>
        <end position="204"/>
    </location>
</feature>
<feature type="compositionally biased region" description="Low complexity" evidence="1">
    <location>
        <begin position="1"/>
        <end position="16"/>
    </location>
</feature>
<feature type="compositionally biased region" description="Gly residues" evidence="1">
    <location>
        <begin position="147"/>
        <end position="160"/>
    </location>
</feature>
<reference evidence="3" key="1">
    <citation type="journal article" date="2020" name="Fungal Divers.">
        <title>Resolving the Mortierellaceae phylogeny through synthesis of multi-gene phylogenetics and phylogenomics.</title>
        <authorList>
            <person name="Vandepol N."/>
            <person name="Liber J."/>
            <person name="Desiro A."/>
            <person name="Na H."/>
            <person name="Kennedy M."/>
            <person name="Barry K."/>
            <person name="Grigoriev I.V."/>
            <person name="Miller A.N."/>
            <person name="O'Donnell K."/>
            <person name="Stajich J.E."/>
            <person name="Bonito G."/>
        </authorList>
    </citation>
    <scope>NUCLEOTIDE SEQUENCE</scope>
    <source>
        <strain evidence="3">BC1065</strain>
    </source>
</reference>
<feature type="region of interest" description="Disordered" evidence="1">
    <location>
        <begin position="1"/>
        <end position="48"/>
    </location>
</feature>
<accession>A0A9P6UCJ2</accession>
<feature type="compositionally biased region" description="Low complexity" evidence="1">
    <location>
        <begin position="746"/>
        <end position="756"/>
    </location>
</feature>
<feature type="region of interest" description="Disordered" evidence="1">
    <location>
        <begin position="591"/>
        <end position="617"/>
    </location>
</feature>
<organism evidence="3 4">
    <name type="scientific">Actinomortierella ambigua</name>
    <dbReference type="NCBI Taxonomy" id="1343610"/>
    <lineage>
        <taxon>Eukaryota</taxon>
        <taxon>Fungi</taxon>
        <taxon>Fungi incertae sedis</taxon>
        <taxon>Mucoromycota</taxon>
        <taxon>Mortierellomycotina</taxon>
        <taxon>Mortierellomycetes</taxon>
        <taxon>Mortierellales</taxon>
        <taxon>Mortierellaceae</taxon>
        <taxon>Actinomortierella</taxon>
    </lineage>
</organism>
<dbReference type="OrthoDB" id="2448580at2759"/>
<evidence type="ECO:0000313" key="4">
    <source>
        <dbReference type="Proteomes" id="UP000807716"/>
    </source>
</evidence>
<name>A0A9P6UCJ2_9FUNG</name>
<keyword evidence="2" id="KW-1133">Transmembrane helix</keyword>
<comment type="caution">
    <text evidence="3">The sequence shown here is derived from an EMBL/GenBank/DDBJ whole genome shotgun (WGS) entry which is preliminary data.</text>
</comment>
<feature type="compositionally biased region" description="Basic residues" evidence="1">
    <location>
        <begin position="440"/>
        <end position="452"/>
    </location>
</feature>
<dbReference type="Proteomes" id="UP000807716">
    <property type="component" value="Unassembled WGS sequence"/>
</dbReference>
<keyword evidence="2" id="KW-0812">Transmembrane</keyword>
<dbReference type="AlphaFoldDB" id="A0A9P6UCJ2"/>
<keyword evidence="4" id="KW-1185">Reference proteome</keyword>
<evidence type="ECO:0000256" key="2">
    <source>
        <dbReference type="SAM" id="Phobius"/>
    </source>
</evidence>
<dbReference type="EMBL" id="JAAAJB010000033">
    <property type="protein sequence ID" value="KAG0269135.1"/>
    <property type="molecule type" value="Genomic_DNA"/>
</dbReference>
<feature type="compositionally biased region" description="Polar residues" evidence="1">
    <location>
        <begin position="673"/>
        <end position="692"/>
    </location>
</feature>
<feature type="compositionally biased region" description="Polar residues" evidence="1">
    <location>
        <begin position="34"/>
        <end position="45"/>
    </location>
</feature>
<keyword evidence="2" id="KW-0472">Membrane</keyword>
<evidence type="ECO:0000313" key="3">
    <source>
        <dbReference type="EMBL" id="KAG0269135.1"/>
    </source>
</evidence>
<evidence type="ECO:0000256" key="1">
    <source>
        <dbReference type="SAM" id="MobiDB-lite"/>
    </source>
</evidence>
<feature type="transmembrane region" description="Helical" evidence="2">
    <location>
        <begin position="53"/>
        <end position="76"/>
    </location>
</feature>
<gene>
    <name evidence="3" type="ORF">DFQ27_004708</name>
</gene>
<feature type="compositionally biased region" description="Low complexity" evidence="1">
    <location>
        <begin position="489"/>
        <end position="498"/>
    </location>
</feature>
<feature type="compositionally biased region" description="Pro residues" evidence="1">
    <location>
        <begin position="771"/>
        <end position="780"/>
    </location>
</feature>
<feature type="compositionally biased region" description="Low complexity" evidence="1">
    <location>
        <begin position="424"/>
        <end position="439"/>
    </location>
</feature>
<feature type="region of interest" description="Disordered" evidence="1">
    <location>
        <begin position="85"/>
        <end position="121"/>
    </location>
</feature>
<protein>
    <submittedName>
        <fullName evidence="3">Uncharacterized protein</fullName>
    </submittedName>
</protein>
<feature type="compositionally biased region" description="Polar residues" evidence="1">
    <location>
        <begin position="135"/>
        <end position="144"/>
    </location>
</feature>
<feature type="compositionally biased region" description="Basic and acidic residues" evidence="1">
    <location>
        <begin position="714"/>
        <end position="732"/>
    </location>
</feature>
<feature type="compositionally biased region" description="Basic and acidic residues" evidence="1">
    <location>
        <begin position="787"/>
        <end position="798"/>
    </location>
</feature>